<dbReference type="Pfam" id="PF04400">
    <property type="entry name" value="NqrM"/>
    <property type="match status" value="1"/>
</dbReference>
<gene>
    <name evidence="2" type="ORF">GCM10007391_27910</name>
</gene>
<reference evidence="2" key="2">
    <citation type="submission" date="2020-09" db="EMBL/GenBank/DDBJ databases">
        <authorList>
            <person name="Sun Q."/>
            <person name="Kim S."/>
        </authorList>
    </citation>
    <scope>NUCLEOTIDE SEQUENCE</scope>
    <source>
        <strain evidence="2">KCTC 22164</strain>
    </source>
</reference>
<evidence type="ECO:0000256" key="1">
    <source>
        <dbReference type="SAM" id="MobiDB-lite"/>
    </source>
</evidence>
<dbReference type="PANTHER" id="PTHR40691:SF1">
    <property type="entry name" value="EXPORTED PROTEIN"/>
    <property type="match status" value="1"/>
</dbReference>
<keyword evidence="3" id="KW-1185">Reference proteome</keyword>
<reference evidence="2" key="1">
    <citation type="journal article" date="2014" name="Int. J. Syst. Evol. Microbiol.">
        <title>Complete genome sequence of Corynebacterium casei LMG S-19264T (=DSM 44701T), isolated from a smear-ripened cheese.</title>
        <authorList>
            <consortium name="US DOE Joint Genome Institute (JGI-PGF)"/>
            <person name="Walter F."/>
            <person name="Albersmeier A."/>
            <person name="Kalinowski J."/>
            <person name="Ruckert C."/>
        </authorList>
    </citation>
    <scope>NUCLEOTIDE SEQUENCE</scope>
    <source>
        <strain evidence="2">KCTC 22164</strain>
    </source>
</reference>
<evidence type="ECO:0000313" key="2">
    <source>
        <dbReference type="EMBL" id="GGW92073.1"/>
    </source>
</evidence>
<protein>
    <recommendedName>
        <fullName evidence="4">(Na+)-NQR maturation NqrM</fullName>
    </recommendedName>
</protein>
<accession>A0A918JNA5</accession>
<sequence length="77" mass="8565">MSTFILAFGFFLVMVVAMGIGYILQRKSIAGSCGGLGALGIEKACDCPEPCDRKKARQEKQQARDKKLKEWQENQIL</sequence>
<feature type="region of interest" description="Disordered" evidence="1">
    <location>
        <begin position="56"/>
        <end position="77"/>
    </location>
</feature>
<dbReference type="Proteomes" id="UP000631300">
    <property type="component" value="Unassembled WGS sequence"/>
</dbReference>
<dbReference type="EMBL" id="BMXP01000008">
    <property type="protein sequence ID" value="GGW92073.1"/>
    <property type="molecule type" value="Genomic_DNA"/>
</dbReference>
<comment type="caution">
    <text evidence="2">The sequence shown here is derived from an EMBL/GenBank/DDBJ whole genome shotgun (WGS) entry which is preliminary data.</text>
</comment>
<dbReference type="AlphaFoldDB" id="A0A918JNA5"/>
<evidence type="ECO:0000313" key="3">
    <source>
        <dbReference type="Proteomes" id="UP000631300"/>
    </source>
</evidence>
<dbReference type="PANTHER" id="PTHR40691">
    <property type="entry name" value="(NA+)-NQR MATURATION NQRM"/>
    <property type="match status" value="1"/>
</dbReference>
<evidence type="ECO:0008006" key="4">
    <source>
        <dbReference type="Google" id="ProtNLM"/>
    </source>
</evidence>
<dbReference type="InterPro" id="IPR007495">
    <property type="entry name" value="NqrM"/>
</dbReference>
<organism evidence="2 3">
    <name type="scientific">Alteromonas halophila</name>
    <dbReference type="NCBI Taxonomy" id="516698"/>
    <lineage>
        <taxon>Bacteria</taxon>
        <taxon>Pseudomonadati</taxon>
        <taxon>Pseudomonadota</taxon>
        <taxon>Gammaproteobacteria</taxon>
        <taxon>Alteromonadales</taxon>
        <taxon>Alteromonadaceae</taxon>
        <taxon>Alteromonas/Salinimonas group</taxon>
        <taxon>Alteromonas</taxon>
    </lineage>
</organism>
<dbReference type="RefSeq" id="WP_189407486.1">
    <property type="nucleotide sequence ID" value="NZ_BMXP01000008.1"/>
</dbReference>
<name>A0A918JNA5_9ALTE</name>
<proteinExistence type="predicted"/>